<dbReference type="RefSeq" id="WP_071903706.1">
    <property type="nucleotide sequence ID" value="NZ_MPIN01000015.1"/>
</dbReference>
<name>A0A1L9AYP3_9BACT</name>
<gene>
    <name evidence="1" type="ORF">BON30_39360</name>
</gene>
<sequence length="471" mass="51103">MRFNFRHILPLALLSTGCGVESSLPEQSEVGTGVAGQQEQVGQQQEALSMRWLPLLEWLVEAGEVRLLGDFTREHVSGDIYHYSVRVQVGPDAAHDVIGLHRVVREHFAWQPVSAPESAFLVHGDAWDFQGAFMASTLTTAVPTEQSFAVYLAKQGVDVWGIDLRWTQVPLQTTDFSFMKGWNLGTHAEDVGKAMAVARRVRTLTGSGGGKMNLLGWSRGAQVAYAYMSAEAREPALKRHVSGFIPVDMVFKFGPEAEAERQAACERAQAGEAILAQGRYEGNLGGPGAGLAILSVGQGALASPNTPAQPPLPPLPYGQLGVTLGAATYSFISAPVPYYHFAAGEFSNGSLVGLEYVQAPQFFDFLASANPYQSLREQVEGDALQCGTNSLPYDDHLKDVKVPVLYVGAAGGFGAYGEYSAKSLLGSKDVTILRAQRNLDRAAEYGHADLWLASDARDKVWEPIYKWMKKH</sequence>
<accession>A0A1L9AYP3</accession>
<dbReference type="SUPFAM" id="SSF53474">
    <property type="entry name" value="alpha/beta-Hydrolases"/>
    <property type="match status" value="1"/>
</dbReference>
<organism evidence="1 2">
    <name type="scientific">Cystobacter ferrugineus</name>
    <dbReference type="NCBI Taxonomy" id="83449"/>
    <lineage>
        <taxon>Bacteria</taxon>
        <taxon>Pseudomonadati</taxon>
        <taxon>Myxococcota</taxon>
        <taxon>Myxococcia</taxon>
        <taxon>Myxococcales</taxon>
        <taxon>Cystobacterineae</taxon>
        <taxon>Archangiaceae</taxon>
        <taxon>Cystobacter</taxon>
    </lineage>
</organism>
<proteinExistence type="predicted"/>
<dbReference type="EMBL" id="MPIN01000015">
    <property type="protein sequence ID" value="OJH35128.1"/>
    <property type="molecule type" value="Genomic_DNA"/>
</dbReference>
<reference evidence="1 2" key="2">
    <citation type="submission" date="2016-12" db="EMBL/GenBank/DDBJ databases">
        <title>Draft Genome Sequence of Cystobacter ferrugineus Strain Cbfe23.</title>
        <authorList>
            <person name="Akbar S."/>
            <person name="Dowd S.E."/>
            <person name="Stevens D.C."/>
        </authorList>
    </citation>
    <scope>NUCLEOTIDE SEQUENCE [LARGE SCALE GENOMIC DNA]</scope>
    <source>
        <strain evidence="1 2">Cbfe23</strain>
    </source>
</reference>
<dbReference type="Proteomes" id="UP000182229">
    <property type="component" value="Unassembled WGS sequence"/>
</dbReference>
<dbReference type="STRING" id="83449.BON30_39360"/>
<reference evidence="2" key="1">
    <citation type="submission" date="2016-11" db="EMBL/GenBank/DDBJ databases">
        <authorList>
            <person name="Shukria A."/>
            <person name="Stevens D.C."/>
        </authorList>
    </citation>
    <scope>NUCLEOTIDE SEQUENCE [LARGE SCALE GENOMIC DNA]</scope>
    <source>
        <strain evidence="2">Cbfe23</strain>
    </source>
</reference>
<comment type="caution">
    <text evidence="1">The sequence shown here is derived from an EMBL/GenBank/DDBJ whole genome shotgun (WGS) entry which is preliminary data.</text>
</comment>
<dbReference type="AlphaFoldDB" id="A0A1L9AYP3"/>
<protein>
    <recommendedName>
        <fullName evidence="3">Lipoprotein</fullName>
    </recommendedName>
</protein>
<dbReference type="Gene3D" id="3.40.50.1820">
    <property type="entry name" value="alpha/beta hydrolase"/>
    <property type="match status" value="1"/>
</dbReference>
<evidence type="ECO:0000313" key="2">
    <source>
        <dbReference type="Proteomes" id="UP000182229"/>
    </source>
</evidence>
<evidence type="ECO:0000313" key="1">
    <source>
        <dbReference type="EMBL" id="OJH35128.1"/>
    </source>
</evidence>
<keyword evidence="2" id="KW-1185">Reference proteome</keyword>
<dbReference type="InterPro" id="IPR029058">
    <property type="entry name" value="AB_hydrolase_fold"/>
</dbReference>
<evidence type="ECO:0008006" key="3">
    <source>
        <dbReference type="Google" id="ProtNLM"/>
    </source>
</evidence>
<dbReference type="PROSITE" id="PS51257">
    <property type="entry name" value="PROKAR_LIPOPROTEIN"/>
    <property type="match status" value="1"/>
</dbReference>
<dbReference type="OrthoDB" id="5497495at2"/>